<dbReference type="Pfam" id="PF00149">
    <property type="entry name" value="Metallophos"/>
    <property type="match status" value="1"/>
</dbReference>
<feature type="domain" description="Calcineurin-like phosphoesterase" evidence="1">
    <location>
        <begin position="4"/>
        <end position="84"/>
    </location>
</feature>
<accession>A0A366SGM2</accession>
<sequence length="179" mass="21430">MKFFIADLHFCHESIIEMSHRPFANLTEMHETMIRRWNRVVRPKDEVFIVGDFLYKGSAQEANELLRRLRGIKYLIRGNHEKYLYQPEFDTALFEWVKDYHTFKENKQQYVLFHYPILEWEGYFRDSILIYGHVHNNHSAYFAKTLGPNAVNVGADMLDFTPISQTQILELVAKRKQEQ</sequence>
<dbReference type="Gene3D" id="3.60.21.10">
    <property type="match status" value="1"/>
</dbReference>
<dbReference type="InterPro" id="IPR029052">
    <property type="entry name" value="Metallo-depent_PP-like"/>
</dbReference>
<comment type="caution">
    <text evidence="2">The sequence shown here is derived from an EMBL/GenBank/DDBJ whole genome shotgun (WGS) entry which is preliminary data.</text>
</comment>
<evidence type="ECO:0000259" key="1">
    <source>
        <dbReference type="Pfam" id="PF00149"/>
    </source>
</evidence>
<evidence type="ECO:0000313" key="2">
    <source>
        <dbReference type="EMBL" id="RBR29212.1"/>
    </source>
</evidence>
<organism evidence="2 3">
    <name type="scientific">Enterococcus cecorum</name>
    <dbReference type="NCBI Taxonomy" id="44008"/>
    <lineage>
        <taxon>Bacteria</taxon>
        <taxon>Bacillati</taxon>
        <taxon>Bacillota</taxon>
        <taxon>Bacilli</taxon>
        <taxon>Lactobacillales</taxon>
        <taxon>Enterococcaceae</taxon>
        <taxon>Enterococcus</taxon>
    </lineage>
</organism>
<dbReference type="GO" id="GO:0016787">
    <property type="term" value="F:hydrolase activity"/>
    <property type="evidence" value="ECO:0007669"/>
    <property type="project" value="InterPro"/>
</dbReference>
<gene>
    <name evidence="2" type="ORF">EB18_01413</name>
</gene>
<proteinExistence type="predicted"/>
<dbReference type="InterPro" id="IPR004843">
    <property type="entry name" value="Calcineurin-like_PHP"/>
</dbReference>
<dbReference type="AlphaFoldDB" id="A0A366SGM2"/>
<dbReference type="SUPFAM" id="SSF56300">
    <property type="entry name" value="Metallo-dependent phosphatases"/>
    <property type="match status" value="1"/>
</dbReference>
<protein>
    <recommendedName>
        <fullName evidence="1">Calcineurin-like phosphoesterase domain-containing protein</fullName>
    </recommendedName>
</protein>
<reference evidence="2 3" key="1">
    <citation type="submission" date="2015-06" db="EMBL/GenBank/DDBJ databases">
        <title>The Genome Sequence of Enterococcus cecorum 170AEA1.</title>
        <authorList>
            <consortium name="The Broad Institute Genomics Platform"/>
            <consortium name="The Broad Institute Genome Sequencing Center for Infectious Disease"/>
            <person name="Earl A.M."/>
            <person name="Van Tyne D."/>
            <person name="Lebreton F."/>
            <person name="Saavedra J.T."/>
            <person name="Gilmore M.S."/>
            <person name="Manson McGuire A."/>
            <person name="Clock S."/>
            <person name="Crupain M."/>
            <person name="Rangan U."/>
            <person name="Young S."/>
            <person name="Abouelleil A."/>
            <person name="Cao P."/>
            <person name="Chapman S.B."/>
            <person name="Griggs A."/>
            <person name="Priest M."/>
            <person name="Shea T."/>
            <person name="Wortman J."/>
            <person name="Nusbaum C."/>
            <person name="Birren B."/>
        </authorList>
    </citation>
    <scope>NUCLEOTIDE SEQUENCE [LARGE SCALE GENOMIC DNA]</scope>
    <source>
        <strain evidence="2 3">170AEA1</strain>
    </source>
</reference>
<dbReference type="Proteomes" id="UP000252800">
    <property type="component" value="Unassembled WGS sequence"/>
</dbReference>
<name>A0A366SGM2_9ENTE</name>
<dbReference type="EMBL" id="LEOY01000009">
    <property type="protein sequence ID" value="RBR29212.1"/>
    <property type="molecule type" value="Genomic_DNA"/>
</dbReference>
<evidence type="ECO:0000313" key="3">
    <source>
        <dbReference type="Proteomes" id="UP000252800"/>
    </source>
</evidence>
<dbReference type="RefSeq" id="WP_113784645.1">
    <property type="nucleotide sequence ID" value="NZ_KZ845743.1"/>
</dbReference>